<dbReference type="PANTHER" id="PTHR30420">
    <property type="entry name" value="N-SUCCINYLARGININE DIHYDROLASE"/>
    <property type="match status" value="1"/>
</dbReference>
<comment type="subunit">
    <text evidence="3">Homodimer.</text>
</comment>
<feature type="active site" evidence="3">
    <location>
        <position position="252"/>
    </location>
</feature>
<feature type="binding site" evidence="3">
    <location>
        <begin position="21"/>
        <end position="30"/>
    </location>
    <ligand>
        <name>substrate</name>
    </ligand>
</feature>
<dbReference type="Pfam" id="PF04996">
    <property type="entry name" value="AstB"/>
    <property type="match status" value="1"/>
</dbReference>
<evidence type="ECO:0000256" key="2">
    <source>
        <dbReference type="ARBA" id="ARBA00022801"/>
    </source>
</evidence>
<comment type="similarity">
    <text evidence="3">Belongs to the succinylarginine dihydrolase family.</text>
</comment>
<dbReference type="PANTHER" id="PTHR30420:SF2">
    <property type="entry name" value="N-SUCCINYLARGININE DIHYDROLASE"/>
    <property type="match status" value="1"/>
</dbReference>
<dbReference type="InterPro" id="IPR037031">
    <property type="entry name" value="AstB_sf"/>
</dbReference>
<protein>
    <recommendedName>
        <fullName evidence="3 4">N-succinylarginine dihydrolase</fullName>
        <ecNumber evidence="3 4">3.5.3.23</ecNumber>
    </recommendedName>
</protein>
<feature type="active site" description="Nucleophile" evidence="3">
    <location>
        <position position="370"/>
    </location>
</feature>
<feature type="binding site" evidence="3">
    <location>
        <position position="112"/>
    </location>
    <ligand>
        <name>substrate</name>
    </ligand>
</feature>
<dbReference type="Gene3D" id="3.75.10.20">
    <property type="entry name" value="Succinylarginine dihydrolase"/>
    <property type="match status" value="1"/>
</dbReference>
<gene>
    <name evidence="3 5" type="primary">astB</name>
    <name evidence="5" type="ORF">C7H09_00985</name>
</gene>
<feature type="binding site" evidence="3">
    <location>
        <begin position="139"/>
        <end position="140"/>
    </location>
    <ligand>
        <name>substrate</name>
    </ligand>
</feature>
<dbReference type="EMBL" id="PXNP01000008">
    <property type="protein sequence ID" value="PSF14128.1"/>
    <property type="molecule type" value="Genomic_DNA"/>
</dbReference>
<dbReference type="NCBIfam" id="NF009789">
    <property type="entry name" value="PRK13281.1"/>
    <property type="match status" value="1"/>
</dbReference>
<evidence type="ECO:0000256" key="3">
    <source>
        <dbReference type="HAMAP-Rule" id="MF_01172"/>
    </source>
</evidence>
<organism evidence="5 6">
    <name type="scientific">Marinobacter fuscus</name>
    <dbReference type="NCBI Taxonomy" id="2109942"/>
    <lineage>
        <taxon>Bacteria</taxon>
        <taxon>Pseudomonadati</taxon>
        <taxon>Pseudomonadota</taxon>
        <taxon>Gammaproteobacteria</taxon>
        <taxon>Pseudomonadales</taxon>
        <taxon>Marinobacteraceae</taxon>
        <taxon>Marinobacter</taxon>
    </lineage>
</organism>
<evidence type="ECO:0000256" key="1">
    <source>
        <dbReference type="ARBA" id="ARBA00022503"/>
    </source>
</evidence>
<accession>A0A2T1KVK6</accession>
<evidence type="ECO:0000313" key="6">
    <source>
        <dbReference type="Proteomes" id="UP000239866"/>
    </source>
</evidence>
<keyword evidence="2 3" id="KW-0378">Hydrolase</keyword>
<sequence length="446" mass="48068">MASKAVEANFDGLVGPTHNYAGLSWGNVASKSNVNLIANPREAALQGLAKMKRLADLGYVQGVLPPHERPHMPTLRALGFEGSDQQMLEAVARSEPSVLAAVSSASAMWTANAATVSPSADTADHRVHFTPANLSAKFHRSIEHPVTGRALKAIFSDESYFAHHPALPSVSQFGDEGAANHTRLCSDYGAPGVELFVYGQEVFNESGPAPRKFPARQTLEASRAIARLHGLADSHRVFAQQNPAAIDAGVFHNDVIAVGNGHCLFYHEQAFLDEAQVLADIRARLTGAELQPVRVTSAQVPLADAVASYLFNSQLLETAEGMMLAVPGECREIASVSQYLDELLASGGPITAVDMFDVKQSMRNGGGPACLRLRVVLNEQELAAINRGVILDDALYERLVTWVNAHYRDQLSQADLADPMLLEEVRKALDELTGILGLGSIYDFQR</sequence>
<feature type="active site" evidence="3">
    <location>
        <position position="176"/>
    </location>
</feature>
<dbReference type="GO" id="GO:0009015">
    <property type="term" value="F:N-succinylarginine dihydrolase activity"/>
    <property type="evidence" value="ECO:0007669"/>
    <property type="project" value="UniProtKB-UniRule"/>
</dbReference>
<dbReference type="HAMAP" id="MF_01172">
    <property type="entry name" value="AstB"/>
    <property type="match status" value="1"/>
</dbReference>
<comment type="catalytic activity">
    <reaction evidence="3">
        <text>N(2)-succinyl-L-arginine + 2 H2O + 2 H(+) = N(2)-succinyl-L-ornithine + 2 NH4(+) + CO2</text>
        <dbReference type="Rhea" id="RHEA:19533"/>
        <dbReference type="ChEBI" id="CHEBI:15377"/>
        <dbReference type="ChEBI" id="CHEBI:15378"/>
        <dbReference type="ChEBI" id="CHEBI:16526"/>
        <dbReference type="ChEBI" id="CHEBI:28938"/>
        <dbReference type="ChEBI" id="CHEBI:58241"/>
        <dbReference type="ChEBI" id="CHEBI:58514"/>
        <dbReference type="EC" id="3.5.3.23"/>
    </reaction>
</comment>
<keyword evidence="6" id="KW-1185">Reference proteome</keyword>
<dbReference type="NCBIfam" id="TIGR03241">
    <property type="entry name" value="arg_catab_astB"/>
    <property type="match status" value="1"/>
</dbReference>
<dbReference type="AlphaFoldDB" id="A0A2T1KVK6"/>
<evidence type="ECO:0000313" key="5">
    <source>
        <dbReference type="EMBL" id="PSF14128.1"/>
    </source>
</evidence>
<evidence type="ECO:0000256" key="4">
    <source>
        <dbReference type="NCBIfam" id="TIGR03241"/>
    </source>
</evidence>
<dbReference type="SUPFAM" id="SSF55909">
    <property type="entry name" value="Pentein"/>
    <property type="match status" value="1"/>
</dbReference>
<feature type="binding site" evidence="3">
    <location>
        <position position="216"/>
    </location>
    <ligand>
        <name>substrate</name>
    </ligand>
</feature>
<dbReference type="EC" id="3.5.3.23" evidence="3 4"/>
<dbReference type="GO" id="GO:0019544">
    <property type="term" value="P:L-arginine catabolic process to L-glutamate"/>
    <property type="evidence" value="ECO:0007669"/>
    <property type="project" value="UniProtKB-UniRule"/>
</dbReference>
<dbReference type="UniPathway" id="UPA00185">
    <property type="reaction ID" value="UER00280"/>
</dbReference>
<dbReference type="GO" id="GO:0019545">
    <property type="term" value="P:L-arginine catabolic process to succinate"/>
    <property type="evidence" value="ECO:0007669"/>
    <property type="project" value="UniProtKB-UniRule"/>
</dbReference>
<keyword evidence="1 3" id="KW-0056">Arginine metabolism</keyword>
<reference evidence="5 6" key="1">
    <citation type="submission" date="2018-03" db="EMBL/GenBank/DDBJ databases">
        <title>Marinobacter brunus sp. nov., a marine bacterium of Gamma-proteobacteria isolated from the surface seawater of the South China Sea.</title>
        <authorList>
            <person name="Cheng H."/>
            <person name="Wu Y.-H."/>
            <person name="Xamxidin M."/>
            <person name="Xu X.-W."/>
        </authorList>
    </citation>
    <scope>NUCLEOTIDE SEQUENCE [LARGE SCALE GENOMIC DNA]</scope>
    <source>
        <strain evidence="5 6">NH169-3</strain>
    </source>
</reference>
<dbReference type="InterPro" id="IPR007079">
    <property type="entry name" value="SuccinylArg_d-Hdrlase_AstB"/>
</dbReference>
<comment type="function">
    <text evidence="3">Catalyzes the hydrolysis of N(2)-succinylarginine into N(2)-succinylornithine, ammonia and CO(2).</text>
</comment>
<dbReference type="RefSeq" id="WP_106760799.1">
    <property type="nucleotide sequence ID" value="NZ_PXNP01000008.1"/>
</dbReference>
<dbReference type="Proteomes" id="UP000239866">
    <property type="component" value="Unassembled WGS sequence"/>
</dbReference>
<dbReference type="OrthoDB" id="248552at2"/>
<name>A0A2T1KVK6_9GAMM</name>
<comment type="pathway">
    <text evidence="3">Amino-acid degradation; L-arginine degradation via AST pathway; L-glutamate and succinate from L-arginine: step 2/5.</text>
</comment>
<feature type="binding site" evidence="3">
    <location>
        <position position="254"/>
    </location>
    <ligand>
        <name>substrate</name>
    </ligand>
</feature>
<comment type="caution">
    <text evidence="5">The sequence shown here is derived from an EMBL/GenBank/DDBJ whole genome shotgun (WGS) entry which is preliminary data.</text>
</comment>
<feature type="binding site" evidence="3">
    <location>
        <position position="364"/>
    </location>
    <ligand>
        <name>substrate</name>
    </ligand>
</feature>
<proteinExistence type="inferred from homology"/>